<evidence type="ECO:0000313" key="3">
    <source>
        <dbReference type="Proteomes" id="UP000011115"/>
    </source>
</evidence>
<reference evidence="3" key="1">
    <citation type="journal article" date="2011" name="Nature">
        <title>Genome sequence and analysis of the tuber crop potato.</title>
        <authorList>
            <consortium name="The Potato Genome Sequencing Consortium"/>
        </authorList>
    </citation>
    <scope>NUCLEOTIDE SEQUENCE [LARGE SCALE GENOMIC DNA]</scope>
    <source>
        <strain evidence="3">cv. DM1-3 516 R44</strain>
    </source>
</reference>
<dbReference type="AlphaFoldDB" id="M1DJP4"/>
<evidence type="ECO:0000313" key="2">
    <source>
        <dbReference type="EnsemblPlants" id="PGSC0003DMT400090119"/>
    </source>
</evidence>
<organism evidence="2 3">
    <name type="scientific">Solanum tuberosum</name>
    <name type="common">Potato</name>
    <dbReference type="NCBI Taxonomy" id="4113"/>
    <lineage>
        <taxon>Eukaryota</taxon>
        <taxon>Viridiplantae</taxon>
        <taxon>Streptophyta</taxon>
        <taxon>Embryophyta</taxon>
        <taxon>Tracheophyta</taxon>
        <taxon>Spermatophyta</taxon>
        <taxon>Magnoliopsida</taxon>
        <taxon>eudicotyledons</taxon>
        <taxon>Gunneridae</taxon>
        <taxon>Pentapetalae</taxon>
        <taxon>asterids</taxon>
        <taxon>lamiids</taxon>
        <taxon>Solanales</taxon>
        <taxon>Solanaceae</taxon>
        <taxon>Solanoideae</taxon>
        <taxon>Solaneae</taxon>
        <taxon>Solanum</taxon>
    </lineage>
</organism>
<feature type="compositionally biased region" description="Polar residues" evidence="1">
    <location>
        <begin position="93"/>
        <end position="104"/>
    </location>
</feature>
<name>M1DJP4_SOLTU</name>
<reference evidence="2" key="2">
    <citation type="submission" date="2015-06" db="UniProtKB">
        <authorList>
            <consortium name="EnsemblPlants"/>
        </authorList>
    </citation>
    <scope>IDENTIFICATION</scope>
    <source>
        <strain evidence="2">DM1-3 516 R44</strain>
    </source>
</reference>
<accession>M1DJP4</accession>
<evidence type="ECO:0000256" key="1">
    <source>
        <dbReference type="SAM" id="MobiDB-lite"/>
    </source>
</evidence>
<dbReference type="Gramene" id="PGSC0003DMT400090119">
    <property type="protein sequence ID" value="PGSC0003DMT400090119"/>
    <property type="gene ID" value="PGSC0003DMG400039690"/>
</dbReference>
<dbReference type="EnsemblPlants" id="PGSC0003DMT400090119">
    <property type="protein sequence ID" value="PGSC0003DMT400090119"/>
    <property type="gene ID" value="PGSC0003DMG400039690"/>
</dbReference>
<keyword evidence="3" id="KW-1185">Reference proteome</keyword>
<protein>
    <submittedName>
        <fullName evidence="2">Uncharacterized protein</fullName>
    </submittedName>
</protein>
<dbReference type="InParanoid" id="M1DJP4"/>
<feature type="region of interest" description="Disordered" evidence="1">
    <location>
        <begin position="1"/>
        <end position="30"/>
    </location>
</feature>
<feature type="region of interest" description="Disordered" evidence="1">
    <location>
        <begin position="133"/>
        <end position="152"/>
    </location>
</feature>
<proteinExistence type="predicted"/>
<dbReference type="HOGENOM" id="CLU_1172408_0_0_1"/>
<sequence length="237" mass="25605">MAHEGEPWLGTNLGHTALPTTGREDPHGDGDVILKGKGRRLVNFRQIGGSLSTLGSLVVWGEKGTCKGKGPTERSPGEVSSDSMGIYDTHITTSEFDNEGNSGCRSPVSISEPDNDQTFQRRRAEMRSKAFHDPTKIPVTPTPPPPPAQMAEQAPPVTRYKHLHLEAIVFGMIEKAIDAALAPIWAELREHRELISAHGLALDSLTIPPATTTVDAVVADEDAEFDVPETDEEELGT</sequence>
<dbReference type="Proteomes" id="UP000011115">
    <property type="component" value="Unassembled WGS sequence"/>
</dbReference>
<dbReference type="PaxDb" id="4113-PGSC0003DMT400090119"/>
<feature type="region of interest" description="Disordered" evidence="1">
    <location>
        <begin position="93"/>
        <end position="116"/>
    </location>
</feature>